<name>A0A250IC55_9BACT</name>
<dbReference type="SUPFAM" id="SSF53613">
    <property type="entry name" value="Ribokinase-like"/>
    <property type="match status" value="1"/>
</dbReference>
<dbReference type="PANTHER" id="PTHR43320:SF3">
    <property type="entry name" value="CARBOHYDRATE KINASE PFKB DOMAIN-CONTAINING PROTEIN"/>
    <property type="match status" value="1"/>
</dbReference>
<evidence type="ECO:0000256" key="3">
    <source>
        <dbReference type="ARBA" id="ARBA00022777"/>
    </source>
</evidence>
<evidence type="ECO:0000256" key="1">
    <source>
        <dbReference type="ARBA" id="ARBA00010688"/>
    </source>
</evidence>
<keyword evidence="6" id="KW-1185">Reference proteome</keyword>
<comment type="similarity">
    <text evidence="1">Belongs to the carbohydrate kinase PfkB family.</text>
</comment>
<dbReference type="PROSITE" id="PS00584">
    <property type="entry name" value="PFKB_KINASES_2"/>
    <property type="match status" value="1"/>
</dbReference>
<dbReference type="OrthoDB" id="9795789at2"/>
<dbReference type="KEGG" id="mbd:MEBOL_002883"/>
<organism evidence="5 6">
    <name type="scientific">Melittangium boletus DSM 14713</name>
    <dbReference type="NCBI Taxonomy" id="1294270"/>
    <lineage>
        <taxon>Bacteria</taxon>
        <taxon>Pseudomonadati</taxon>
        <taxon>Myxococcota</taxon>
        <taxon>Myxococcia</taxon>
        <taxon>Myxococcales</taxon>
        <taxon>Cystobacterineae</taxon>
        <taxon>Archangiaceae</taxon>
        <taxon>Melittangium</taxon>
    </lineage>
</organism>
<reference evidence="5 6" key="1">
    <citation type="submission" date="2017-06" db="EMBL/GenBank/DDBJ databases">
        <authorList>
            <person name="Kim H.J."/>
            <person name="Triplett B.A."/>
        </authorList>
    </citation>
    <scope>NUCLEOTIDE SEQUENCE [LARGE SCALE GENOMIC DNA]</scope>
    <source>
        <strain evidence="5 6">DSM 14713</strain>
    </source>
</reference>
<dbReference type="Proteomes" id="UP000217289">
    <property type="component" value="Chromosome"/>
</dbReference>
<evidence type="ECO:0000259" key="4">
    <source>
        <dbReference type="Pfam" id="PF00294"/>
    </source>
</evidence>
<dbReference type="InterPro" id="IPR011611">
    <property type="entry name" value="PfkB_dom"/>
</dbReference>
<evidence type="ECO:0000313" key="5">
    <source>
        <dbReference type="EMBL" id="ATB29434.1"/>
    </source>
</evidence>
<dbReference type="EMBL" id="CP022163">
    <property type="protein sequence ID" value="ATB29434.1"/>
    <property type="molecule type" value="Genomic_DNA"/>
</dbReference>
<keyword evidence="3 5" id="KW-0418">Kinase</keyword>
<dbReference type="Gene3D" id="3.40.1190.20">
    <property type="match status" value="1"/>
</dbReference>
<dbReference type="InterPro" id="IPR029056">
    <property type="entry name" value="Ribokinase-like"/>
</dbReference>
<proteinExistence type="inferred from homology"/>
<sequence length="305" mass="33639">MARTSGDLDAVVAGCIGVDTNVYLYGADIDFEVEANFSRNIDCVGQAGGYSSLGFASLGRPTAFIGSVGRDWHGEHIRQELARAGIESLLFDDPLGTHRSVNFMYRDGRRKNFYDGKGQMEVRPDLDACRALLSRARVLHVHLENWCRDLLPLARQLGVVISCDLQDLTALDDPYRRDFIEQADFLFFSTVNFPDPHEAIAWLRREHPERLVIGGMGARGCVLGSAEGARFFPPVDLDAPVVDTNGAGDALAVGFLTGHVLEGRAPEDALLRGQIAARHLCAQESGRKQPIRAAHLDERFHSLRR</sequence>
<accession>A0A250IC55</accession>
<evidence type="ECO:0000256" key="2">
    <source>
        <dbReference type="ARBA" id="ARBA00022679"/>
    </source>
</evidence>
<dbReference type="PANTHER" id="PTHR43320">
    <property type="entry name" value="SUGAR KINASE"/>
    <property type="match status" value="1"/>
</dbReference>
<dbReference type="InterPro" id="IPR052700">
    <property type="entry name" value="Carb_kinase_PfkB-like"/>
</dbReference>
<dbReference type="AlphaFoldDB" id="A0A250IC55"/>
<dbReference type="InterPro" id="IPR002173">
    <property type="entry name" value="Carboh/pur_kinase_PfkB_CS"/>
</dbReference>
<dbReference type="Pfam" id="PF00294">
    <property type="entry name" value="PfkB"/>
    <property type="match status" value="1"/>
</dbReference>
<evidence type="ECO:0000313" key="6">
    <source>
        <dbReference type="Proteomes" id="UP000217289"/>
    </source>
</evidence>
<keyword evidence="2" id="KW-0808">Transferase</keyword>
<gene>
    <name evidence="5" type="ORF">MEBOL_002883</name>
</gene>
<dbReference type="RefSeq" id="WP_095977998.1">
    <property type="nucleotide sequence ID" value="NZ_CP022163.1"/>
</dbReference>
<protein>
    <submittedName>
        <fullName evidence="5">Carbohydrate kinase</fullName>
    </submittedName>
</protein>
<feature type="domain" description="Carbohydrate kinase PfkB" evidence="4">
    <location>
        <begin position="53"/>
        <end position="285"/>
    </location>
</feature>
<dbReference type="GO" id="GO:0016301">
    <property type="term" value="F:kinase activity"/>
    <property type="evidence" value="ECO:0007669"/>
    <property type="project" value="UniProtKB-KW"/>
</dbReference>